<organism evidence="3 4">
    <name type="scientific">Vibrio casei</name>
    <dbReference type="NCBI Taxonomy" id="673372"/>
    <lineage>
        <taxon>Bacteria</taxon>
        <taxon>Pseudomonadati</taxon>
        <taxon>Pseudomonadota</taxon>
        <taxon>Gammaproteobacteria</taxon>
        <taxon>Vibrionales</taxon>
        <taxon>Vibrionaceae</taxon>
        <taxon>Vibrio</taxon>
    </lineage>
</organism>
<dbReference type="InterPro" id="IPR054180">
    <property type="entry name" value="H-NS-like_N"/>
</dbReference>
<reference evidence="3 4" key="1">
    <citation type="journal article" date="2017" name="Elife">
        <title>Extensive horizontal gene transfer in cheese-associated bacteria.</title>
        <authorList>
            <person name="Bonham K.S."/>
            <person name="Wolfe B.E."/>
            <person name="Dutton R.J."/>
        </authorList>
    </citation>
    <scope>NUCLEOTIDE SEQUENCE [LARGE SCALE GENOMIC DNA]</scope>
    <source>
        <strain evidence="3 4">JB196</strain>
    </source>
</reference>
<dbReference type="Gene3D" id="1.10.287.1050">
    <property type="entry name" value="H-NS histone-like proteins"/>
    <property type="match status" value="1"/>
</dbReference>
<dbReference type="InterPro" id="IPR027454">
    <property type="entry name" value="Histone_HNS_N"/>
</dbReference>
<dbReference type="Proteomes" id="UP000252479">
    <property type="component" value="Unassembled WGS sequence"/>
</dbReference>
<comment type="caution">
    <text evidence="3">The sequence shown here is derived from an EMBL/GenBank/DDBJ whole genome shotgun (WGS) entry which is preliminary data.</text>
</comment>
<evidence type="ECO:0000313" key="3">
    <source>
        <dbReference type="EMBL" id="RCS68693.1"/>
    </source>
</evidence>
<feature type="region of interest" description="Disordered" evidence="1">
    <location>
        <begin position="106"/>
        <end position="138"/>
    </location>
</feature>
<dbReference type="GO" id="GO:0003677">
    <property type="term" value="F:DNA binding"/>
    <property type="evidence" value="ECO:0007669"/>
    <property type="project" value="UniProtKB-KW"/>
</dbReference>
<dbReference type="EMBL" id="QPGL01000004">
    <property type="protein sequence ID" value="RCS68693.1"/>
    <property type="molecule type" value="Genomic_DNA"/>
</dbReference>
<evidence type="ECO:0000259" key="2">
    <source>
        <dbReference type="Pfam" id="PF22470"/>
    </source>
</evidence>
<dbReference type="RefSeq" id="WP_086957811.1">
    <property type="nucleotide sequence ID" value="NZ_FUKS01000002.1"/>
</dbReference>
<sequence length="152" mass="17669">MNSLKSNNKSDKQIKNVDGLTANERRDVVLSELKRKSKIRTIFKDCEASEIKEILDRIESVFEEKYAEETLKKQNHEKMQEQAQSILSEMEEKGIDMELLQELQSKKDSLSVPPPKVKYMKDGASWSGLGRRPTPFKGLSDYELEKYRKLKD</sequence>
<feature type="domain" description="DNA-binding protein H-NS-like N-terminal" evidence="2">
    <location>
        <begin position="29"/>
        <end position="103"/>
    </location>
</feature>
<evidence type="ECO:0000313" key="4">
    <source>
        <dbReference type="Proteomes" id="UP000252479"/>
    </source>
</evidence>
<keyword evidence="3" id="KW-0238">DNA-binding</keyword>
<dbReference type="GO" id="GO:0046983">
    <property type="term" value="F:protein dimerization activity"/>
    <property type="evidence" value="ECO:0007669"/>
    <property type="project" value="InterPro"/>
</dbReference>
<dbReference type="GeneID" id="303190705"/>
<proteinExistence type="predicted"/>
<name>A0A368LG41_9VIBR</name>
<keyword evidence="4" id="KW-1185">Reference proteome</keyword>
<dbReference type="Pfam" id="PF22470">
    <property type="entry name" value="Histone_HNS_N"/>
    <property type="match status" value="1"/>
</dbReference>
<dbReference type="AlphaFoldDB" id="A0A368LG41"/>
<accession>A0A368LG41</accession>
<evidence type="ECO:0000256" key="1">
    <source>
        <dbReference type="SAM" id="MobiDB-lite"/>
    </source>
</evidence>
<protein>
    <submittedName>
        <fullName evidence="3">DNA-binding protein</fullName>
    </submittedName>
</protein>
<gene>
    <name evidence="3" type="ORF">CIK83_17435</name>
</gene>